<comment type="cofactor">
    <cofactor evidence="1">
        <name>FAD</name>
        <dbReference type="ChEBI" id="CHEBI:57692"/>
    </cofactor>
</comment>
<dbReference type="AlphaFoldDB" id="A0AAU7W9C4"/>
<dbReference type="PANTHER" id="PTHR43429">
    <property type="entry name" value="PYRIDINE NUCLEOTIDE-DISULFIDE OXIDOREDUCTASE DOMAIN-CONTAINING"/>
    <property type="match status" value="1"/>
</dbReference>
<accession>A0AAU7W9C4</accession>
<keyword evidence="5" id="KW-0560">Oxidoreductase</keyword>
<dbReference type="SUPFAM" id="SSF55424">
    <property type="entry name" value="FAD/NAD-linked reductases, dimerisation (C-terminal) domain"/>
    <property type="match status" value="1"/>
</dbReference>
<keyword evidence="6" id="KW-0676">Redox-active center</keyword>
<gene>
    <name evidence="8" type="ORF">ABIQ69_05305</name>
</gene>
<evidence type="ECO:0000256" key="2">
    <source>
        <dbReference type="ARBA" id="ARBA00009130"/>
    </source>
</evidence>
<organism evidence="8">
    <name type="scientific">Agromyces sp. G08B096</name>
    <dbReference type="NCBI Taxonomy" id="3156399"/>
    <lineage>
        <taxon>Bacteria</taxon>
        <taxon>Bacillati</taxon>
        <taxon>Actinomycetota</taxon>
        <taxon>Actinomycetes</taxon>
        <taxon>Micrococcales</taxon>
        <taxon>Microbacteriaceae</taxon>
        <taxon>Agromyces</taxon>
    </lineage>
</organism>
<dbReference type="Pfam" id="PF00581">
    <property type="entry name" value="Rhodanese"/>
    <property type="match status" value="1"/>
</dbReference>
<evidence type="ECO:0000256" key="5">
    <source>
        <dbReference type="ARBA" id="ARBA00023002"/>
    </source>
</evidence>
<keyword evidence="3" id="KW-0285">Flavoprotein</keyword>
<dbReference type="SMART" id="SM00450">
    <property type="entry name" value="RHOD"/>
    <property type="match status" value="1"/>
</dbReference>
<keyword evidence="4" id="KW-0274">FAD</keyword>
<dbReference type="InterPro" id="IPR001763">
    <property type="entry name" value="Rhodanese-like_dom"/>
</dbReference>
<evidence type="ECO:0000256" key="1">
    <source>
        <dbReference type="ARBA" id="ARBA00001974"/>
    </source>
</evidence>
<dbReference type="InterPro" id="IPR036188">
    <property type="entry name" value="FAD/NAD-bd_sf"/>
</dbReference>
<dbReference type="Gene3D" id="3.40.250.10">
    <property type="entry name" value="Rhodanese-like domain"/>
    <property type="match status" value="1"/>
</dbReference>
<dbReference type="SUPFAM" id="SSF52821">
    <property type="entry name" value="Rhodanese/Cell cycle control phosphatase"/>
    <property type="match status" value="1"/>
</dbReference>
<sequence length="580" mass="60454">MHQTDSRAPRTVIVGGVAGGMSAATRLRRLDERREIVVLERSGAVSFANCGLPYHVSGVIADRDGLALQTPERLAERFRIDARTHREAVAIDRGAKTVTVRPVRPDAGGPDEILRYDELVLSPGATPRLPGRVAAGAPVFALRTLDDLDEIMAALDAVERAPGARPARAVVLGGGYIGVEVADNLHRRGFATTIVQRSAQLLPGFDPEMAAPLVEHVRGRGVDVRLGREATAVDLERAGSRTGLVVLDDGSSLAADVVIAAMGVVPEVGLAVAAGLELGASGGIAVDEHHRTSDPAIFAVGDAAEKRDAVDGSGRLVALAGLANRHGRAVADVIAGAPAPTRAALGTAIVDVLGLTAAMTGWSEATAAARGRRVRVIHTHPFSHATYFPGAAPMSLKLVVDADTDRILGAQAVGTDGVDRRIDVIATAMSAGLAAGDLADLELAYAPQYGQAKDPVNLLGAIDRNLADGFDRTIQWHELDDAIAAGAVFLDVRAEGQLAEGTIPGATWIPVEALRDRHLEFAGRPVVVHCRVGQGAHTAARLLAELGHDVVNLDGGYLTWRAGRLARQHAAEAADAARAA</sequence>
<reference evidence="8" key="1">
    <citation type="submission" date="2024-05" db="EMBL/GenBank/DDBJ databases">
        <authorList>
            <person name="Yu L."/>
        </authorList>
    </citation>
    <scope>NUCLEOTIDE SEQUENCE</scope>
    <source>
        <strain evidence="8">G08B096</strain>
    </source>
</reference>
<dbReference type="PRINTS" id="PR00368">
    <property type="entry name" value="FADPNR"/>
</dbReference>
<evidence type="ECO:0000259" key="7">
    <source>
        <dbReference type="PROSITE" id="PS50206"/>
    </source>
</evidence>
<dbReference type="InterPro" id="IPR016156">
    <property type="entry name" value="FAD/NAD-linked_Rdtase_dimer_sf"/>
</dbReference>
<dbReference type="Pfam" id="PF02852">
    <property type="entry name" value="Pyr_redox_dim"/>
    <property type="match status" value="1"/>
</dbReference>
<evidence type="ECO:0000256" key="4">
    <source>
        <dbReference type="ARBA" id="ARBA00022827"/>
    </source>
</evidence>
<evidence type="ECO:0000256" key="3">
    <source>
        <dbReference type="ARBA" id="ARBA00022630"/>
    </source>
</evidence>
<dbReference type="RefSeq" id="WP_350349340.1">
    <property type="nucleotide sequence ID" value="NZ_CP158374.1"/>
</dbReference>
<comment type="similarity">
    <text evidence="2">Belongs to the class-III pyridine nucleotide-disulfide oxidoreductase family.</text>
</comment>
<dbReference type="InterPro" id="IPR036873">
    <property type="entry name" value="Rhodanese-like_dom_sf"/>
</dbReference>
<name>A0AAU7W9C4_9MICO</name>
<dbReference type="Pfam" id="PF07992">
    <property type="entry name" value="Pyr_redox_2"/>
    <property type="match status" value="1"/>
</dbReference>
<dbReference type="PANTHER" id="PTHR43429:SF1">
    <property type="entry name" value="NAD(P)H SULFUR OXIDOREDUCTASE (COA-DEPENDENT)"/>
    <property type="match status" value="1"/>
</dbReference>
<dbReference type="InterPro" id="IPR050260">
    <property type="entry name" value="FAD-bd_OxRdtase"/>
</dbReference>
<proteinExistence type="inferred from homology"/>
<protein>
    <submittedName>
        <fullName evidence="8">FAD-dependent oxidoreductase</fullName>
    </submittedName>
</protein>
<dbReference type="PRINTS" id="PR00411">
    <property type="entry name" value="PNDRDTASEI"/>
</dbReference>
<dbReference type="InterPro" id="IPR004099">
    <property type="entry name" value="Pyr_nucl-diS_OxRdtase_dimer"/>
</dbReference>
<dbReference type="EMBL" id="CP158374">
    <property type="protein sequence ID" value="XBX83337.1"/>
    <property type="molecule type" value="Genomic_DNA"/>
</dbReference>
<feature type="domain" description="Rhodanese" evidence="7">
    <location>
        <begin position="483"/>
        <end position="569"/>
    </location>
</feature>
<dbReference type="PROSITE" id="PS50206">
    <property type="entry name" value="RHODANESE_3"/>
    <property type="match status" value="1"/>
</dbReference>
<dbReference type="GO" id="GO:0016491">
    <property type="term" value="F:oxidoreductase activity"/>
    <property type="evidence" value="ECO:0007669"/>
    <property type="project" value="UniProtKB-KW"/>
</dbReference>
<dbReference type="InterPro" id="IPR023753">
    <property type="entry name" value="FAD/NAD-binding_dom"/>
</dbReference>
<dbReference type="Gene3D" id="3.50.50.60">
    <property type="entry name" value="FAD/NAD(P)-binding domain"/>
    <property type="match status" value="2"/>
</dbReference>
<dbReference type="SUPFAM" id="SSF51905">
    <property type="entry name" value="FAD/NAD(P)-binding domain"/>
    <property type="match status" value="1"/>
</dbReference>
<evidence type="ECO:0000256" key="6">
    <source>
        <dbReference type="ARBA" id="ARBA00023284"/>
    </source>
</evidence>
<evidence type="ECO:0000313" key="8">
    <source>
        <dbReference type="EMBL" id="XBX83337.1"/>
    </source>
</evidence>